<keyword evidence="3" id="KW-0732">Signal</keyword>
<reference evidence="8" key="1">
    <citation type="submission" date="2025-08" db="UniProtKB">
        <authorList>
            <consortium name="Ensembl"/>
        </authorList>
    </citation>
    <scope>IDENTIFICATION</scope>
</reference>
<comment type="subcellular location">
    <subcellularLocation>
        <location evidence="1">Secreted</location>
    </subcellularLocation>
</comment>
<organism evidence="8 9">
    <name type="scientific">Sinocyclocheilus grahami</name>
    <name type="common">Dianchi golden-line fish</name>
    <name type="synonym">Barbus grahami</name>
    <dbReference type="NCBI Taxonomy" id="75366"/>
    <lineage>
        <taxon>Eukaryota</taxon>
        <taxon>Metazoa</taxon>
        <taxon>Chordata</taxon>
        <taxon>Craniata</taxon>
        <taxon>Vertebrata</taxon>
        <taxon>Euteleostomi</taxon>
        <taxon>Actinopterygii</taxon>
        <taxon>Neopterygii</taxon>
        <taxon>Teleostei</taxon>
        <taxon>Ostariophysi</taxon>
        <taxon>Cypriniformes</taxon>
        <taxon>Cyprinidae</taxon>
        <taxon>Cyprininae</taxon>
        <taxon>Sinocyclocheilus</taxon>
    </lineage>
</organism>
<keyword evidence="2" id="KW-0964">Secreted</keyword>
<dbReference type="SUPFAM" id="SSF54403">
    <property type="entry name" value="Cystatin/monellin"/>
    <property type="match status" value="2"/>
</dbReference>
<evidence type="ECO:0000313" key="9">
    <source>
        <dbReference type="Proteomes" id="UP000472262"/>
    </source>
</evidence>
<keyword evidence="5" id="KW-1015">Disulfide bond</keyword>
<keyword evidence="6" id="KW-0325">Glycoprotein</keyword>
<dbReference type="Pfam" id="PF00031">
    <property type="entry name" value="Cystatin"/>
    <property type="match status" value="1"/>
</dbReference>
<dbReference type="InterPro" id="IPR046350">
    <property type="entry name" value="Cystatin_sf"/>
</dbReference>
<evidence type="ECO:0000256" key="1">
    <source>
        <dbReference type="ARBA" id="ARBA00004613"/>
    </source>
</evidence>
<dbReference type="PROSITE" id="PS51529">
    <property type="entry name" value="CYSTATIN_FETUIN_A"/>
    <property type="match status" value="1"/>
</dbReference>
<dbReference type="SMART" id="SM00043">
    <property type="entry name" value="CY"/>
    <property type="match status" value="2"/>
</dbReference>
<evidence type="ECO:0000256" key="2">
    <source>
        <dbReference type="ARBA" id="ARBA00022525"/>
    </source>
</evidence>
<dbReference type="PANTHER" id="PTHR13814">
    <property type="entry name" value="FETUIN"/>
    <property type="match status" value="1"/>
</dbReference>
<dbReference type="GO" id="GO:0031012">
    <property type="term" value="C:extracellular matrix"/>
    <property type="evidence" value="ECO:0007669"/>
    <property type="project" value="TreeGrafter"/>
</dbReference>
<proteinExistence type="predicted"/>
<evidence type="ECO:0000256" key="3">
    <source>
        <dbReference type="ARBA" id="ARBA00022729"/>
    </source>
</evidence>
<keyword evidence="4" id="KW-0677">Repeat</keyword>
<sequence>MWSRLKYSIYIPSVRIFSSGFQVITVQHAALRYTHCSRAPVMGSRAQGVMPSISFPPCDSPEAEAAALVAQDFLNAQHTHGYKYALNQIDKIKIVSMPLQADVYHLELDLLETTCHVLDPTPVSLCPVRQNVNTAVEADCDFVLASTTQGLSVVAFKCETETESAECLGCPQLILLNDTDGLRLIESSLDYFNQNNTLNTKFALLEIGRIRSQIASGGPRYFAEYAIIGTNCTSQDDDICIPQNHTVATPAVDPASNATVRVQQLLHAHTFGPQHNPAIHGLKHHKLTALHDPSASGLLSAESSESAEVVMAPKEAPVVKREVAATEGPAVDAAVSEKTAVLSEPIFLAPICPGKKKHF</sequence>
<keyword evidence="9" id="KW-1185">Reference proteome</keyword>
<evidence type="ECO:0000256" key="5">
    <source>
        <dbReference type="ARBA" id="ARBA00023157"/>
    </source>
</evidence>
<evidence type="ECO:0000259" key="7">
    <source>
        <dbReference type="PROSITE" id="PS51529"/>
    </source>
</evidence>
<dbReference type="GO" id="GO:0004869">
    <property type="term" value="F:cysteine-type endopeptidase inhibitor activity"/>
    <property type="evidence" value="ECO:0007669"/>
    <property type="project" value="InterPro"/>
</dbReference>
<dbReference type="AlphaFoldDB" id="A0A672PQS0"/>
<dbReference type="InterPro" id="IPR050735">
    <property type="entry name" value="Kininogen_Fetuin_HRG"/>
</dbReference>
<name>A0A672PQS0_SINGR</name>
<dbReference type="InterPro" id="IPR025760">
    <property type="entry name" value="Cystatin_Fetuin_A"/>
</dbReference>
<evidence type="ECO:0000256" key="6">
    <source>
        <dbReference type="ARBA" id="ARBA00023180"/>
    </source>
</evidence>
<dbReference type="CDD" id="cd00042">
    <property type="entry name" value="CY"/>
    <property type="match status" value="1"/>
</dbReference>
<protein>
    <submittedName>
        <fullName evidence="8">Alpha-2-HS-glycoprotein-like</fullName>
    </submittedName>
</protein>
<evidence type="ECO:0000256" key="4">
    <source>
        <dbReference type="ARBA" id="ARBA00022737"/>
    </source>
</evidence>
<dbReference type="InterPro" id="IPR000010">
    <property type="entry name" value="Cystatin_dom"/>
</dbReference>
<dbReference type="PANTHER" id="PTHR13814:SF6">
    <property type="entry name" value="ALPHA-2-HS-GLYCOPROTEIN"/>
    <property type="match status" value="1"/>
</dbReference>
<dbReference type="PROSITE" id="PS01255">
    <property type="entry name" value="FETUIN_2"/>
    <property type="match status" value="1"/>
</dbReference>
<feature type="domain" description="Cystatin fetuin-A-type" evidence="7">
    <location>
        <begin position="53"/>
        <end position="161"/>
    </location>
</feature>
<dbReference type="Ensembl" id="ENSSGRT00000070482.1">
    <property type="protein sequence ID" value="ENSSGRP00000066123.1"/>
    <property type="gene ID" value="ENSSGRG00000033990.1"/>
</dbReference>
<reference evidence="8" key="2">
    <citation type="submission" date="2025-09" db="UniProtKB">
        <authorList>
            <consortium name="Ensembl"/>
        </authorList>
    </citation>
    <scope>IDENTIFICATION</scope>
</reference>
<gene>
    <name evidence="8" type="primary">ahsg2</name>
</gene>
<dbReference type="Gene3D" id="3.10.450.10">
    <property type="match status" value="2"/>
</dbReference>
<dbReference type="InterPro" id="IPR001363">
    <property type="entry name" value="Prot_inh_fetuin_CS"/>
</dbReference>
<accession>A0A672PQS0</accession>
<evidence type="ECO:0000313" key="8">
    <source>
        <dbReference type="Ensembl" id="ENSSGRP00000066123.1"/>
    </source>
</evidence>
<dbReference type="GO" id="GO:0072562">
    <property type="term" value="C:blood microparticle"/>
    <property type="evidence" value="ECO:0007669"/>
    <property type="project" value="TreeGrafter"/>
</dbReference>
<dbReference type="Proteomes" id="UP000472262">
    <property type="component" value="Unassembled WGS sequence"/>
</dbReference>